<organism evidence="1 2">
    <name type="scientific">Coffea arabica</name>
    <name type="common">Arabian coffee</name>
    <dbReference type="NCBI Taxonomy" id="13443"/>
    <lineage>
        <taxon>Eukaryota</taxon>
        <taxon>Viridiplantae</taxon>
        <taxon>Streptophyta</taxon>
        <taxon>Embryophyta</taxon>
        <taxon>Tracheophyta</taxon>
        <taxon>Spermatophyta</taxon>
        <taxon>Magnoliopsida</taxon>
        <taxon>eudicotyledons</taxon>
        <taxon>Gunneridae</taxon>
        <taxon>Pentapetalae</taxon>
        <taxon>asterids</taxon>
        <taxon>lamiids</taxon>
        <taxon>Gentianales</taxon>
        <taxon>Rubiaceae</taxon>
        <taxon>Ixoroideae</taxon>
        <taxon>Gardenieae complex</taxon>
        <taxon>Bertiereae - Coffeeae clade</taxon>
        <taxon>Coffeeae</taxon>
        <taxon>Coffea</taxon>
    </lineage>
</organism>
<reference evidence="2" key="1">
    <citation type="submission" date="2025-08" db="UniProtKB">
        <authorList>
            <consortium name="RefSeq"/>
        </authorList>
    </citation>
    <scope>IDENTIFICATION</scope>
    <source>
        <tissue evidence="2">Leaves</tissue>
    </source>
</reference>
<evidence type="ECO:0000313" key="2">
    <source>
        <dbReference type="RefSeq" id="XP_071912127.1"/>
    </source>
</evidence>
<name>A0ABM4UXY0_COFAR</name>
<dbReference type="Proteomes" id="UP001652660">
    <property type="component" value="Chromosome 6e"/>
</dbReference>
<evidence type="ECO:0000313" key="1">
    <source>
        <dbReference type="Proteomes" id="UP001652660"/>
    </source>
</evidence>
<dbReference type="RefSeq" id="XP_071912127.1">
    <property type="nucleotide sequence ID" value="XM_072056026.1"/>
</dbReference>
<keyword evidence="1" id="KW-1185">Reference proteome</keyword>
<accession>A0ABM4UXY0</accession>
<protein>
    <submittedName>
        <fullName evidence="2">Uncharacterized protein</fullName>
    </submittedName>
</protein>
<proteinExistence type="predicted"/>
<gene>
    <name evidence="2" type="primary">LOC140009738</name>
</gene>
<sequence length="195" mass="22949">MRIRVSRIKHKNLSAASFFRRLFSRSFHRLRFSLSVPLIILFFRIFFVHSCSRQILPSLLVRSCIFFLKIDNDLDEPVRWGFKDFHFIDARIGCWILLRARSDRSFFRQVEQCINEEKARACHFLCSPSIEKMLWGISTNKILDARKLLGVHVQTCHLTNYSMSHVNVELSDRVAGRLRGKNLLSCLCDTFMFSD</sequence>
<dbReference type="GeneID" id="140009738"/>